<comment type="caution">
    <text evidence="12">The sequence shown here is derived from an EMBL/GenBank/DDBJ whole genome shotgun (WGS) entry which is preliminary data.</text>
</comment>
<reference evidence="12 13" key="1">
    <citation type="submission" date="2018-09" db="EMBL/GenBank/DDBJ databases">
        <title>whole genome sequence of T. equiperdum IVM-t1 strain.</title>
        <authorList>
            <person name="Suganuma K."/>
        </authorList>
    </citation>
    <scope>NUCLEOTIDE SEQUENCE [LARGE SCALE GENOMIC DNA]</scope>
    <source>
        <strain evidence="12 13">IVM-t1</strain>
    </source>
</reference>
<keyword evidence="6" id="KW-0472">Membrane</keyword>
<evidence type="ECO:0000256" key="1">
    <source>
        <dbReference type="ARBA" id="ARBA00002523"/>
    </source>
</evidence>
<feature type="signal peptide" evidence="10">
    <location>
        <begin position="1"/>
        <end position="26"/>
    </location>
</feature>
<comment type="function">
    <text evidence="1">VSG forms a coat on the surface of the parasite. The trypanosome evades the immune response of the host by expressing a series of antigenically distinct VSGs from an estimated 1000 VSG genes.</text>
</comment>
<keyword evidence="7" id="KW-0325">Glycoprotein</keyword>
<name>A0A3L6L998_9TRYP</name>
<feature type="domain" description="Trypanosome variant surface glycoprotein B-type N-terminal" evidence="11">
    <location>
        <begin position="15"/>
        <end position="99"/>
    </location>
</feature>
<evidence type="ECO:0000256" key="9">
    <source>
        <dbReference type="SAM" id="MobiDB-lite"/>
    </source>
</evidence>
<evidence type="ECO:0000259" key="11">
    <source>
        <dbReference type="Pfam" id="PF13206"/>
    </source>
</evidence>
<accession>A0A3L6L998</accession>
<feature type="region of interest" description="Disordered" evidence="9">
    <location>
        <begin position="239"/>
        <end position="262"/>
    </location>
</feature>
<dbReference type="GO" id="GO:0005886">
    <property type="term" value="C:plasma membrane"/>
    <property type="evidence" value="ECO:0007669"/>
    <property type="project" value="UniProtKB-SubCell"/>
</dbReference>
<evidence type="ECO:0000256" key="2">
    <source>
        <dbReference type="ARBA" id="ARBA00004609"/>
    </source>
</evidence>
<dbReference type="EMBL" id="QSBY01000006">
    <property type="protein sequence ID" value="RHW72141.1"/>
    <property type="molecule type" value="Genomic_DNA"/>
</dbReference>
<evidence type="ECO:0000256" key="10">
    <source>
        <dbReference type="SAM" id="SignalP"/>
    </source>
</evidence>
<evidence type="ECO:0000256" key="3">
    <source>
        <dbReference type="ARBA" id="ARBA00022475"/>
    </source>
</evidence>
<evidence type="ECO:0000256" key="7">
    <source>
        <dbReference type="ARBA" id="ARBA00023180"/>
    </source>
</evidence>
<evidence type="ECO:0000256" key="5">
    <source>
        <dbReference type="ARBA" id="ARBA00022729"/>
    </source>
</evidence>
<evidence type="ECO:0000256" key="6">
    <source>
        <dbReference type="ARBA" id="ARBA00023136"/>
    </source>
</evidence>
<feature type="compositionally biased region" description="Basic residues" evidence="9">
    <location>
        <begin position="150"/>
        <end position="162"/>
    </location>
</feature>
<dbReference type="GO" id="GO:0098552">
    <property type="term" value="C:side of membrane"/>
    <property type="evidence" value="ECO:0007669"/>
    <property type="project" value="UniProtKB-KW"/>
</dbReference>
<evidence type="ECO:0000256" key="4">
    <source>
        <dbReference type="ARBA" id="ARBA00022622"/>
    </source>
</evidence>
<evidence type="ECO:0000313" key="12">
    <source>
        <dbReference type="EMBL" id="RHW72141.1"/>
    </source>
</evidence>
<feature type="compositionally biased region" description="Basic residues" evidence="9">
    <location>
        <begin position="253"/>
        <end position="262"/>
    </location>
</feature>
<feature type="compositionally biased region" description="Basic and acidic residues" evidence="9">
    <location>
        <begin position="163"/>
        <end position="174"/>
    </location>
</feature>
<keyword evidence="4" id="KW-0336">GPI-anchor</keyword>
<keyword evidence="8" id="KW-0449">Lipoprotein</keyword>
<dbReference type="AlphaFoldDB" id="A0A3L6L998"/>
<feature type="chain" id="PRO_5018232026" evidence="10">
    <location>
        <begin position="27"/>
        <end position="262"/>
    </location>
</feature>
<keyword evidence="3" id="KW-1003">Cell membrane</keyword>
<evidence type="ECO:0000256" key="8">
    <source>
        <dbReference type="ARBA" id="ARBA00023288"/>
    </source>
</evidence>
<gene>
    <name evidence="12" type="ORF">DPX39_060056300</name>
</gene>
<dbReference type="Pfam" id="PF13206">
    <property type="entry name" value="VSG_B"/>
    <property type="match status" value="1"/>
</dbReference>
<sequence length="262" mass="30336">MRKNQGLLVVTTQLLMAATMVKVAEGTAKDAVKPYKILCGPWRVAKNGQLLKVARETDNADYLEIMKLNMSLANEDWQQLFEAEAEDVDWDKMSKKLQAETRKLFGHFVPMVTSPSGGKGFKNRRRVSKIKNGGKTARRRALNTPQYRGASKRSRQAKHGTKKDRDAGRRDGSKQNKYGAEASHVRPNGGERLQRSRRQLRRNFGNERGKGYTVLETQSRGINSPRHTLRLQRQYRLRMQQRRRHWDSERRHNSGRQRQKIN</sequence>
<dbReference type="InterPro" id="IPR025932">
    <property type="entry name" value="Trypano_VSG_B_N_dom"/>
</dbReference>
<comment type="subcellular location">
    <subcellularLocation>
        <location evidence="2">Cell membrane</location>
        <topology evidence="2">Lipid-anchor</topology>
        <topology evidence="2">GPI-anchor</topology>
    </subcellularLocation>
</comment>
<keyword evidence="5 10" id="KW-0732">Signal</keyword>
<proteinExistence type="predicted"/>
<dbReference type="Proteomes" id="UP000266743">
    <property type="component" value="Chromosome 6"/>
</dbReference>
<protein>
    <submittedName>
        <fullName evidence="12">Trypanosomal VSG domain containing protein</fullName>
    </submittedName>
</protein>
<feature type="region of interest" description="Disordered" evidence="9">
    <location>
        <begin position="115"/>
        <end position="212"/>
    </location>
</feature>
<evidence type="ECO:0000313" key="13">
    <source>
        <dbReference type="Proteomes" id="UP000266743"/>
    </source>
</evidence>
<organism evidence="12 13">
    <name type="scientific">Trypanosoma brucei equiperdum</name>
    <dbReference type="NCBI Taxonomy" id="630700"/>
    <lineage>
        <taxon>Eukaryota</taxon>
        <taxon>Discoba</taxon>
        <taxon>Euglenozoa</taxon>
        <taxon>Kinetoplastea</taxon>
        <taxon>Metakinetoplastina</taxon>
        <taxon>Trypanosomatida</taxon>
        <taxon>Trypanosomatidae</taxon>
        <taxon>Trypanosoma</taxon>
    </lineage>
</organism>